<accession>A0A1S0UHN1</accession>
<protein>
    <submittedName>
        <fullName evidence="1">Uncharacterized protein</fullName>
    </submittedName>
</protein>
<sequence>MDQNPIFPSSTTTIEATELQMNPALTDGENIALTDNINLSHGIHSHIRSQNENEIIVDTNAKTTKISSTMASIRIFDHKTRMR</sequence>
<reference evidence="1" key="1">
    <citation type="submission" date="2012-04" db="EMBL/GenBank/DDBJ databases">
        <title>The Genome Sequence of Loa loa.</title>
        <authorList>
            <consortium name="The Broad Institute Genome Sequencing Platform"/>
            <consortium name="Broad Institute Genome Sequencing Center for Infectious Disease"/>
            <person name="Nutman T.B."/>
            <person name="Fink D.L."/>
            <person name="Russ C."/>
            <person name="Young S."/>
            <person name="Zeng Q."/>
            <person name="Gargeya S."/>
            <person name="Alvarado L."/>
            <person name="Berlin A."/>
            <person name="Chapman S.B."/>
            <person name="Chen Z."/>
            <person name="Freedman E."/>
            <person name="Gellesch M."/>
            <person name="Goldberg J."/>
            <person name="Griggs A."/>
            <person name="Gujja S."/>
            <person name="Heilman E.R."/>
            <person name="Heiman D."/>
            <person name="Howarth C."/>
            <person name="Mehta T."/>
            <person name="Neiman D."/>
            <person name="Pearson M."/>
            <person name="Roberts A."/>
            <person name="Saif S."/>
            <person name="Shea T."/>
            <person name="Shenoy N."/>
            <person name="Sisk P."/>
            <person name="Stolte C."/>
            <person name="Sykes S."/>
            <person name="White J."/>
            <person name="Yandava C."/>
            <person name="Haas B."/>
            <person name="Henn M.R."/>
            <person name="Nusbaum C."/>
            <person name="Birren B."/>
        </authorList>
    </citation>
    <scope>NUCLEOTIDE SEQUENCE [LARGE SCALE GENOMIC DNA]</scope>
</reference>
<evidence type="ECO:0000313" key="1">
    <source>
        <dbReference type="EMBL" id="EJD74397.1"/>
    </source>
</evidence>
<dbReference type="RefSeq" id="XP_020305321.1">
    <property type="nucleotide sequence ID" value="XM_020450950.1"/>
</dbReference>
<name>A0A1S0UHN1_LOALO</name>
<dbReference type="CTD" id="31251891"/>
<proteinExistence type="predicted"/>
<dbReference type="EMBL" id="JH712313">
    <property type="protein sequence ID" value="EJD74397.1"/>
    <property type="molecule type" value="Genomic_DNA"/>
</dbReference>
<dbReference type="GeneID" id="31251891"/>
<dbReference type="AlphaFoldDB" id="A0A1S0UHN1"/>
<dbReference type="KEGG" id="loa:LOAG_18289"/>
<dbReference type="OrthoDB" id="10420364at2759"/>
<organism evidence="1">
    <name type="scientific">Loa loa</name>
    <name type="common">Eye worm</name>
    <name type="synonym">Filaria loa</name>
    <dbReference type="NCBI Taxonomy" id="7209"/>
    <lineage>
        <taxon>Eukaryota</taxon>
        <taxon>Metazoa</taxon>
        <taxon>Ecdysozoa</taxon>
        <taxon>Nematoda</taxon>
        <taxon>Chromadorea</taxon>
        <taxon>Rhabditida</taxon>
        <taxon>Spirurina</taxon>
        <taxon>Spiruromorpha</taxon>
        <taxon>Filarioidea</taxon>
        <taxon>Onchocercidae</taxon>
        <taxon>Loa</taxon>
    </lineage>
</organism>
<dbReference type="InParanoid" id="A0A1S0UHN1"/>
<gene>
    <name evidence="1" type="ORF">LOAG_18289</name>
</gene>